<proteinExistence type="inferred from homology"/>
<comment type="caution">
    <text evidence="8">The sequence shown here is derived from an EMBL/GenBank/DDBJ whole genome shotgun (WGS) entry which is preliminary data.</text>
</comment>
<reference evidence="8 9" key="1">
    <citation type="submission" date="2022-12" db="EMBL/GenBank/DDBJ databases">
        <title>Chromosome-level genome assembly of true bugs.</title>
        <authorList>
            <person name="Ma L."/>
            <person name="Li H."/>
        </authorList>
    </citation>
    <scope>NUCLEOTIDE SEQUENCE [LARGE SCALE GENOMIC DNA]</scope>
    <source>
        <strain evidence="8">Lab_2022b</strain>
    </source>
</reference>
<keyword evidence="9" id="KW-1185">Reference proteome</keyword>
<evidence type="ECO:0000259" key="7">
    <source>
        <dbReference type="Pfam" id="PF19520"/>
    </source>
</evidence>
<dbReference type="Gene3D" id="3.40.50.1820">
    <property type="entry name" value="alpha/beta hydrolase"/>
    <property type="match status" value="1"/>
</dbReference>
<sequence length="828" mass="93838">MGDGEEWNSAGDKKSWTGLKQTLCELRRQLSAISTVVPTSVSFRTLPDGSSRIFFLGTLSNGWETTLHYTDIPCDIRPVGRLHWQQLLEFNFQSAPPINRSSREEQLLLERKRLTTWGITSYELHPQSGKIVFPAASTLYQCVDTPHRNGPLFPSELRTGTDGAKLTPLICPSNPDLIAYVSNCDIWVSHETSGTSERLTYSHRGGRSLADDPLSSGTPSYVIQEEFSRYQGMWWQPQSKDGLYRLLYEEVDDSEVKVYTFPSSTSLLNCDVEQYRFPRAGSPNSKSNLKLIELTVNENEIVRSRILELQHPLPHMFPWMEYVVRAGWTPDSDYIWVQLLDRRQKRLELVVISLDNFVEPPPNVFRMSEPRTDEAATSASVHVVARQSSDVWVNVSDILYIIPGMEGGRMSLIWSNEETGYRHLYLITAQLSSYSNGVDAMFDSSEMKCKCISQTALTSGDWVVLDQGLWVDDGRGLVYFMALKDTPLEHHLYVVSWHNPGHIRLLTHTGSSYTVNMNPECTLVVATYSNIRKLPACLVFKISHTDSTVDGITLTPIGHLVEPQIPERPLPSPDLYSHEISSGDVLYAMVFKPYNAEAGKKYPTVLNVYGGPEVQMVTNTFKDMRYLRIHMLASQGYCVVSIDSRGSYHRGLAFESHIKQRMGTVELEDQIEMLFWLSTELDVIDMSRVAIFGWSYGGYLSLMGLAQYPDIFKVAIAGAPVTSWSLYDTGYTERYMDLPSNNPQGYKDGSILSYVNQFPDEENRLLIVHGLIDDNVHFSHTSSLINQLIKKGKPYQLQVYPGERHSLRSLDASKHYETMLLSFLQKNL</sequence>
<dbReference type="InterPro" id="IPR045785">
    <property type="entry name" value="Dpp_8/9_N"/>
</dbReference>
<evidence type="ECO:0008006" key="10">
    <source>
        <dbReference type="Google" id="ProtNLM"/>
    </source>
</evidence>
<evidence type="ECO:0000313" key="9">
    <source>
        <dbReference type="Proteomes" id="UP001461498"/>
    </source>
</evidence>
<evidence type="ECO:0000256" key="3">
    <source>
        <dbReference type="ARBA" id="ARBA00022801"/>
    </source>
</evidence>
<dbReference type="InterPro" id="IPR050278">
    <property type="entry name" value="Serine_Prot_S9B/DPPIV"/>
</dbReference>
<name>A0AAW1DEX0_9HEMI</name>
<keyword evidence="4" id="KW-0720">Serine protease</keyword>
<dbReference type="InterPro" id="IPR002469">
    <property type="entry name" value="Peptidase_S9B_N"/>
</dbReference>
<comment type="similarity">
    <text evidence="1">Belongs to the peptidase S9B family. DPPIV subfamily.</text>
</comment>
<evidence type="ECO:0000313" key="8">
    <source>
        <dbReference type="EMBL" id="KAK9509539.1"/>
    </source>
</evidence>
<dbReference type="GO" id="GO:0006508">
    <property type="term" value="P:proteolysis"/>
    <property type="evidence" value="ECO:0007669"/>
    <property type="project" value="UniProtKB-KW"/>
</dbReference>
<protein>
    <recommendedName>
        <fullName evidence="10">Dipeptidyl peptidase 9</fullName>
    </recommendedName>
</protein>
<evidence type="ECO:0000256" key="4">
    <source>
        <dbReference type="ARBA" id="ARBA00022825"/>
    </source>
</evidence>
<organism evidence="8 9">
    <name type="scientific">Rhynocoris fuscipes</name>
    <dbReference type="NCBI Taxonomy" id="488301"/>
    <lineage>
        <taxon>Eukaryota</taxon>
        <taxon>Metazoa</taxon>
        <taxon>Ecdysozoa</taxon>
        <taxon>Arthropoda</taxon>
        <taxon>Hexapoda</taxon>
        <taxon>Insecta</taxon>
        <taxon>Pterygota</taxon>
        <taxon>Neoptera</taxon>
        <taxon>Paraneoptera</taxon>
        <taxon>Hemiptera</taxon>
        <taxon>Heteroptera</taxon>
        <taxon>Panheteroptera</taxon>
        <taxon>Cimicomorpha</taxon>
        <taxon>Reduviidae</taxon>
        <taxon>Harpactorinae</taxon>
        <taxon>Harpactorini</taxon>
        <taxon>Rhynocoris</taxon>
    </lineage>
</organism>
<dbReference type="GO" id="GO:0008239">
    <property type="term" value="F:dipeptidyl-peptidase activity"/>
    <property type="evidence" value="ECO:0007669"/>
    <property type="project" value="TreeGrafter"/>
</dbReference>
<dbReference type="EMBL" id="JAPXFL010000003">
    <property type="protein sequence ID" value="KAK9509539.1"/>
    <property type="molecule type" value="Genomic_DNA"/>
</dbReference>
<dbReference type="Pfam" id="PF00930">
    <property type="entry name" value="DPPIV_N"/>
    <property type="match status" value="1"/>
</dbReference>
<keyword evidence="3" id="KW-0378">Hydrolase</keyword>
<feature type="domain" description="Peptidase S9 prolyl oligopeptidase catalytic" evidence="5">
    <location>
        <begin position="627"/>
        <end position="828"/>
    </location>
</feature>
<dbReference type="InterPro" id="IPR001375">
    <property type="entry name" value="Peptidase_S9_cat"/>
</dbReference>
<dbReference type="SUPFAM" id="SSF82171">
    <property type="entry name" value="DPP6 N-terminal domain-like"/>
    <property type="match status" value="1"/>
</dbReference>
<dbReference type="Proteomes" id="UP001461498">
    <property type="component" value="Unassembled WGS sequence"/>
</dbReference>
<gene>
    <name evidence="8" type="ORF">O3M35_006836</name>
</gene>
<dbReference type="Pfam" id="PF00326">
    <property type="entry name" value="Peptidase_S9"/>
    <property type="match status" value="1"/>
</dbReference>
<dbReference type="InterPro" id="IPR029058">
    <property type="entry name" value="AB_hydrolase_fold"/>
</dbReference>
<dbReference type="PANTHER" id="PTHR11731">
    <property type="entry name" value="PROTEASE FAMILY S9B,C DIPEPTIDYL-PEPTIDASE IV-RELATED"/>
    <property type="match status" value="1"/>
</dbReference>
<evidence type="ECO:0000256" key="2">
    <source>
        <dbReference type="ARBA" id="ARBA00022670"/>
    </source>
</evidence>
<feature type="domain" description="Dipeptidyl peptidase 8 /9 ,N-terminal" evidence="7">
    <location>
        <begin position="13"/>
        <end position="114"/>
    </location>
</feature>
<dbReference type="Gene3D" id="2.140.10.30">
    <property type="entry name" value="Dipeptidylpeptidase IV, N-terminal domain"/>
    <property type="match status" value="1"/>
</dbReference>
<evidence type="ECO:0000256" key="1">
    <source>
        <dbReference type="ARBA" id="ARBA00010036"/>
    </source>
</evidence>
<feature type="domain" description="Dipeptidylpeptidase IV N-terminal" evidence="6">
    <location>
        <begin position="163"/>
        <end position="531"/>
    </location>
</feature>
<evidence type="ECO:0000259" key="5">
    <source>
        <dbReference type="Pfam" id="PF00326"/>
    </source>
</evidence>
<dbReference type="SUPFAM" id="SSF53474">
    <property type="entry name" value="alpha/beta-Hydrolases"/>
    <property type="match status" value="1"/>
</dbReference>
<dbReference type="PANTHER" id="PTHR11731:SF193">
    <property type="entry name" value="DIPEPTIDYL PEPTIDASE 9"/>
    <property type="match status" value="1"/>
</dbReference>
<dbReference type="GO" id="GO:0008236">
    <property type="term" value="F:serine-type peptidase activity"/>
    <property type="evidence" value="ECO:0007669"/>
    <property type="project" value="UniProtKB-KW"/>
</dbReference>
<accession>A0AAW1DEX0</accession>
<dbReference type="Pfam" id="PF19520">
    <property type="entry name" value="Dpp_8_9_N"/>
    <property type="match status" value="1"/>
</dbReference>
<evidence type="ECO:0000259" key="6">
    <source>
        <dbReference type="Pfam" id="PF00930"/>
    </source>
</evidence>
<keyword evidence="2" id="KW-0645">Protease</keyword>
<dbReference type="AlphaFoldDB" id="A0AAW1DEX0"/>